<reference evidence="3" key="1">
    <citation type="journal article" date="2013" name="Ind. Biotechnol.">
        <title>Comparative genomics analysis of Trichoderma reesei strains.</title>
        <authorList>
            <person name="Koike H."/>
            <person name="Aerts A."/>
            <person name="LaButti K."/>
            <person name="Grigoriev I.V."/>
            <person name="Baker S.E."/>
        </authorList>
    </citation>
    <scope>NUCLEOTIDE SEQUENCE [LARGE SCALE GENOMIC DNA]</scope>
    <source>
        <strain evidence="3">ATCC 56765 / BCRC 32924 / NRRL 11460 / Rut C-30</strain>
    </source>
</reference>
<evidence type="ECO:0000313" key="2">
    <source>
        <dbReference type="EMBL" id="ETS01167.1"/>
    </source>
</evidence>
<feature type="compositionally biased region" description="Low complexity" evidence="1">
    <location>
        <begin position="19"/>
        <end position="28"/>
    </location>
</feature>
<dbReference type="AlphaFoldDB" id="A0A024SAE2"/>
<dbReference type="OrthoDB" id="5389296at2759"/>
<sequence length="348" mass="37764">MNPFPSTPTPRRFLLPGRSTQSSSSSQTPGAPPRFQVTPRFGSSSAVKSAQRRELDIEESDEEEEEEVVYESSLSGDEGGPLGGGSRRRVLEIESDAGVASQEEDFPGDEDGRTRAPLRFDIEESFDTEMGREAKRRKMSISPSSVLGSPDAGDAEEATLGHHNDDADADIEDGASVMSTNSSSSSSSEASPITMRGNSKVPRQPVFQQAPRFKALDAEDTLSGGLPAAFSPQRRGARYVSGGMASQLQGWLSEVRMWDESNDKAESVLRLHVERIRPGRRMYLVEGRVASEETSKRWILAGEGRLTGLGRRAEVKEGSVVVVGQPVWDVEVEGGVWNVACEWSVEGC</sequence>
<dbReference type="HOGENOM" id="CLU_052200_0_0_1"/>
<feature type="compositionally biased region" description="Basic and acidic residues" evidence="1">
    <location>
        <begin position="110"/>
        <end position="122"/>
    </location>
</feature>
<dbReference type="EMBL" id="KI911149">
    <property type="protein sequence ID" value="ETS01167.1"/>
    <property type="molecule type" value="Genomic_DNA"/>
</dbReference>
<feature type="compositionally biased region" description="Low complexity" evidence="1">
    <location>
        <begin position="176"/>
        <end position="191"/>
    </location>
</feature>
<feature type="compositionally biased region" description="Acidic residues" evidence="1">
    <location>
        <begin position="56"/>
        <end position="69"/>
    </location>
</feature>
<feature type="region of interest" description="Disordered" evidence="1">
    <location>
        <begin position="1"/>
        <end position="206"/>
    </location>
</feature>
<organism evidence="2 3">
    <name type="scientific">Hypocrea jecorina (strain ATCC 56765 / BCRC 32924 / NRRL 11460 / Rut C-30)</name>
    <name type="common">Trichoderma reesei</name>
    <dbReference type="NCBI Taxonomy" id="1344414"/>
    <lineage>
        <taxon>Eukaryota</taxon>
        <taxon>Fungi</taxon>
        <taxon>Dikarya</taxon>
        <taxon>Ascomycota</taxon>
        <taxon>Pezizomycotina</taxon>
        <taxon>Sordariomycetes</taxon>
        <taxon>Hypocreomycetidae</taxon>
        <taxon>Hypocreales</taxon>
        <taxon>Hypocreaceae</taxon>
        <taxon>Trichoderma</taxon>
    </lineage>
</organism>
<gene>
    <name evidence="2" type="ORF">M419DRAFT_81365</name>
</gene>
<protein>
    <submittedName>
        <fullName evidence="2">Uncharacterized protein</fullName>
    </submittedName>
</protein>
<accession>A0A024SAE2</accession>
<dbReference type="KEGG" id="trr:M419DRAFT_81365"/>
<dbReference type="Proteomes" id="UP000024376">
    <property type="component" value="Unassembled WGS sequence"/>
</dbReference>
<evidence type="ECO:0000256" key="1">
    <source>
        <dbReference type="SAM" id="MobiDB-lite"/>
    </source>
</evidence>
<name>A0A024SAE2_HYPJR</name>
<proteinExistence type="predicted"/>
<evidence type="ECO:0000313" key="3">
    <source>
        <dbReference type="Proteomes" id="UP000024376"/>
    </source>
</evidence>